<evidence type="ECO:0008006" key="5">
    <source>
        <dbReference type="Google" id="ProtNLM"/>
    </source>
</evidence>
<keyword evidence="4" id="KW-1185">Reference proteome</keyword>
<accession>A0A3G1KP32</accession>
<dbReference type="AlphaFoldDB" id="A0A3G1KP32"/>
<dbReference type="EMBL" id="CP017634">
    <property type="protein sequence ID" value="ATW24180.1"/>
    <property type="molecule type" value="Genomic_DNA"/>
</dbReference>
<dbReference type="Proteomes" id="UP000323521">
    <property type="component" value="Chromosome"/>
</dbReference>
<feature type="domain" description="Siphovirus-type tail component RIFT-related" evidence="1">
    <location>
        <begin position="25"/>
        <end position="124"/>
    </location>
</feature>
<proteinExistence type="predicted"/>
<dbReference type="OrthoDB" id="3078561at2"/>
<dbReference type="KEGG" id="fwa:DCMF_04720"/>
<dbReference type="Pfam" id="PF22768">
    <property type="entry name" value="SPP1_Dit"/>
    <property type="match status" value="1"/>
</dbReference>
<organism evidence="3 4">
    <name type="scientific">Formimonas warabiya</name>
    <dbReference type="NCBI Taxonomy" id="1761012"/>
    <lineage>
        <taxon>Bacteria</taxon>
        <taxon>Bacillati</taxon>
        <taxon>Bacillota</taxon>
        <taxon>Clostridia</taxon>
        <taxon>Eubacteriales</taxon>
        <taxon>Peptococcaceae</taxon>
        <taxon>Candidatus Formimonas</taxon>
    </lineage>
</organism>
<sequence length="269" mass="29379">MAEGFTFNGIHSSTFGLSVLSKEDPVLPPIKDYKEEIPGMDGAWDFGCDYGPRPLAYVIAFKKDSRPDIRSAIRQIAAWLNPKAGSKPLIDDEEPDKYYMARVTGNIPLEHLMNTYREVTVNFIAYDPMAMNDWITWDQIVDSGAFVINNPGTYEMAPVITITALDGGMPGDVNLTGGYDPAEAVVDTITDPVITLGGKTIQYAGVIALNKSLIIDCFKKQASYDGLNAATAISGSFPVLRPGNNILTVTDSTSTNGARVRVQYRGRWL</sequence>
<protein>
    <recommendedName>
        <fullName evidence="5">Phage tail protein</fullName>
    </recommendedName>
</protein>
<dbReference type="InterPro" id="IPR008841">
    <property type="entry name" value="Siphovirus-type_tail_N"/>
</dbReference>
<dbReference type="Gene3D" id="2.40.30.200">
    <property type="match status" value="1"/>
</dbReference>
<evidence type="ECO:0000259" key="2">
    <source>
        <dbReference type="Pfam" id="PF22768"/>
    </source>
</evidence>
<dbReference type="RefSeq" id="WP_148133357.1">
    <property type="nucleotide sequence ID" value="NZ_CP017634.1"/>
</dbReference>
<dbReference type="NCBIfam" id="TIGR01633">
    <property type="entry name" value="phi3626_gp14_N"/>
    <property type="match status" value="1"/>
</dbReference>
<dbReference type="InterPro" id="IPR054738">
    <property type="entry name" value="Siphovirus-type_tail_C"/>
</dbReference>
<evidence type="ECO:0000313" key="4">
    <source>
        <dbReference type="Proteomes" id="UP000323521"/>
    </source>
</evidence>
<dbReference type="Pfam" id="PF05709">
    <property type="entry name" value="Sipho_tail"/>
    <property type="match status" value="1"/>
</dbReference>
<gene>
    <name evidence="3" type="ORF">DCMF_04720</name>
</gene>
<reference evidence="3 4" key="1">
    <citation type="submission" date="2016-10" db="EMBL/GenBank/DDBJ databases">
        <title>Complete Genome Sequence of Peptococcaceae strain DCMF.</title>
        <authorList>
            <person name="Edwards R.J."/>
            <person name="Holland S.I."/>
            <person name="Deshpande N.P."/>
            <person name="Wong Y.K."/>
            <person name="Ertan H."/>
            <person name="Manefield M."/>
            <person name="Russell T.L."/>
            <person name="Lee M.J."/>
        </authorList>
    </citation>
    <scope>NUCLEOTIDE SEQUENCE [LARGE SCALE GENOMIC DNA]</scope>
    <source>
        <strain evidence="3 4">DCMF</strain>
    </source>
</reference>
<feature type="domain" description="Siphovirus-type tail component C-terminal" evidence="2">
    <location>
        <begin position="197"/>
        <end position="268"/>
    </location>
</feature>
<evidence type="ECO:0000313" key="3">
    <source>
        <dbReference type="EMBL" id="ATW24180.1"/>
    </source>
</evidence>
<dbReference type="InterPro" id="IPR006520">
    <property type="entry name" value="Dit_BPSPP_N"/>
</dbReference>
<evidence type="ECO:0000259" key="1">
    <source>
        <dbReference type="Pfam" id="PF05709"/>
    </source>
</evidence>
<name>A0A3G1KP32_FORW1</name>